<keyword evidence="6 7" id="KW-0472">Membrane</keyword>
<dbReference type="Pfam" id="PF01490">
    <property type="entry name" value="Aa_trans"/>
    <property type="match status" value="1"/>
</dbReference>
<name>A0AA38FYT0_TAXCH</name>
<proteinExistence type="predicted"/>
<comment type="caution">
    <text evidence="9">The sequence shown here is derived from an EMBL/GenBank/DDBJ whole genome shotgun (WGS) entry which is preliminary data.</text>
</comment>
<feature type="transmembrane region" description="Helical" evidence="7">
    <location>
        <begin position="6"/>
        <end position="23"/>
    </location>
</feature>
<dbReference type="OMA" id="RESDCYH"/>
<gene>
    <name evidence="9" type="ORF">KI387_027185</name>
</gene>
<reference evidence="9 10" key="1">
    <citation type="journal article" date="2021" name="Nat. Plants">
        <title>The Taxus genome provides insights into paclitaxel biosynthesis.</title>
        <authorList>
            <person name="Xiong X."/>
            <person name="Gou J."/>
            <person name="Liao Q."/>
            <person name="Li Y."/>
            <person name="Zhou Q."/>
            <person name="Bi G."/>
            <person name="Li C."/>
            <person name="Du R."/>
            <person name="Wang X."/>
            <person name="Sun T."/>
            <person name="Guo L."/>
            <person name="Liang H."/>
            <person name="Lu P."/>
            <person name="Wu Y."/>
            <person name="Zhang Z."/>
            <person name="Ro D.K."/>
            <person name="Shang Y."/>
            <person name="Huang S."/>
            <person name="Yan J."/>
        </authorList>
    </citation>
    <scope>NUCLEOTIDE SEQUENCE [LARGE SCALE GENOMIC DNA]</scope>
    <source>
        <strain evidence="9">Ta-2019</strain>
    </source>
</reference>
<feature type="non-terminal residue" evidence="9">
    <location>
        <position position="1"/>
    </location>
</feature>
<evidence type="ECO:0000256" key="1">
    <source>
        <dbReference type="ARBA" id="ARBA00004370"/>
    </source>
</evidence>
<dbReference type="InterPro" id="IPR013057">
    <property type="entry name" value="AA_transpt_TM"/>
</dbReference>
<keyword evidence="5 7" id="KW-1133">Transmembrane helix</keyword>
<feature type="transmembrane region" description="Helical" evidence="7">
    <location>
        <begin position="286"/>
        <end position="314"/>
    </location>
</feature>
<dbReference type="GO" id="GO:0016020">
    <property type="term" value="C:membrane"/>
    <property type="evidence" value="ECO:0007669"/>
    <property type="project" value="UniProtKB-SubCell"/>
</dbReference>
<evidence type="ECO:0000256" key="6">
    <source>
        <dbReference type="ARBA" id="ARBA00023136"/>
    </source>
</evidence>
<evidence type="ECO:0000256" key="3">
    <source>
        <dbReference type="ARBA" id="ARBA00022692"/>
    </source>
</evidence>
<dbReference type="PANTHER" id="PTHR48017">
    <property type="entry name" value="OS05G0424000 PROTEIN-RELATED"/>
    <property type="match status" value="1"/>
</dbReference>
<comment type="subcellular location">
    <subcellularLocation>
        <location evidence="1">Membrane</location>
    </subcellularLocation>
</comment>
<sequence>TLWTATAHIITVVIGAGVLSLAWSVAQLGWIAGPAVMIVFALITYYSSSLLADCYRFPDPVSGPNKNYTYRDAVRANLGDRQAWLCGLVQYLGLCGTCIAYTITASISMRAIRESDCYHKNGHDYQCQFSEYTFTIIFGMAQVILSQVPNFHKVSGLSIIAAIMSISYSTIGLVLGIARVVENGKFYGSIGGISLSTSQKLWRVLQAVGDIAFSYPFSVLVIEIENTLKSPPENKTMKKSSMFAVVTTTFFYVLCGCFGYAAFGDNAPGNIFTGFGFYEPYWLVDFANACIVVHLVGAYQVLGLLGGAKFWPLVVYFPVRMHIVQNKFKHWTIDWVLLQTFSFLCLLISVGSTLGSIEGLVKGR</sequence>
<dbReference type="Proteomes" id="UP000824469">
    <property type="component" value="Unassembled WGS sequence"/>
</dbReference>
<feature type="transmembrane region" description="Helical" evidence="7">
    <location>
        <begin position="159"/>
        <end position="181"/>
    </location>
</feature>
<organism evidence="9 10">
    <name type="scientific">Taxus chinensis</name>
    <name type="common">Chinese yew</name>
    <name type="synonym">Taxus wallichiana var. chinensis</name>
    <dbReference type="NCBI Taxonomy" id="29808"/>
    <lineage>
        <taxon>Eukaryota</taxon>
        <taxon>Viridiplantae</taxon>
        <taxon>Streptophyta</taxon>
        <taxon>Embryophyta</taxon>
        <taxon>Tracheophyta</taxon>
        <taxon>Spermatophyta</taxon>
        <taxon>Pinopsida</taxon>
        <taxon>Pinidae</taxon>
        <taxon>Conifers II</taxon>
        <taxon>Cupressales</taxon>
        <taxon>Taxaceae</taxon>
        <taxon>Taxus</taxon>
    </lineage>
</organism>
<keyword evidence="2" id="KW-0813">Transport</keyword>
<evidence type="ECO:0000256" key="5">
    <source>
        <dbReference type="ARBA" id="ARBA00022989"/>
    </source>
</evidence>
<feature type="transmembrane region" description="Helical" evidence="7">
    <location>
        <begin position="82"/>
        <end position="103"/>
    </location>
</feature>
<evidence type="ECO:0000256" key="2">
    <source>
        <dbReference type="ARBA" id="ARBA00022448"/>
    </source>
</evidence>
<feature type="transmembrane region" description="Helical" evidence="7">
    <location>
        <begin position="30"/>
        <end position="48"/>
    </location>
</feature>
<feature type="domain" description="Amino acid transporter transmembrane" evidence="8">
    <location>
        <begin position="1"/>
        <end position="301"/>
    </location>
</feature>
<feature type="transmembrane region" description="Helical" evidence="7">
    <location>
        <begin position="335"/>
        <end position="357"/>
    </location>
</feature>
<keyword evidence="3 7" id="KW-0812">Transmembrane</keyword>
<accession>A0AA38FYT0</accession>
<dbReference type="EMBL" id="JAHRHJ020000006">
    <property type="protein sequence ID" value="KAH9312150.1"/>
    <property type="molecule type" value="Genomic_DNA"/>
</dbReference>
<feature type="transmembrane region" description="Helical" evidence="7">
    <location>
        <begin position="243"/>
        <end position="263"/>
    </location>
</feature>
<evidence type="ECO:0000256" key="4">
    <source>
        <dbReference type="ARBA" id="ARBA00022970"/>
    </source>
</evidence>
<protein>
    <recommendedName>
        <fullName evidence="8">Amino acid transporter transmembrane domain-containing protein</fullName>
    </recommendedName>
</protein>
<evidence type="ECO:0000313" key="10">
    <source>
        <dbReference type="Proteomes" id="UP000824469"/>
    </source>
</evidence>
<evidence type="ECO:0000259" key="8">
    <source>
        <dbReference type="Pfam" id="PF01490"/>
    </source>
</evidence>
<evidence type="ECO:0000313" key="9">
    <source>
        <dbReference type="EMBL" id="KAH9312150.1"/>
    </source>
</evidence>
<evidence type="ECO:0000256" key="7">
    <source>
        <dbReference type="SAM" id="Phobius"/>
    </source>
</evidence>
<keyword evidence="4" id="KW-0029">Amino-acid transport</keyword>
<dbReference type="AlphaFoldDB" id="A0AA38FYT0"/>
<dbReference type="GO" id="GO:0006865">
    <property type="term" value="P:amino acid transport"/>
    <property type="evidence" value="ECO:0007669"/>
    <property type="project" value="UniProtKB-KW"/>
</dbReference>
<keyword evidence="10" id="KW-1185">Reference proteome</keyword>